<evidence type="ECO:0000259" key="1">
    <source>
        <dbReference type="Pfam" id="PF05685"/>
    </source>
</evidence>
<dbReference type="InterPro" id="IPR012296">
    <property type="entry name" value="Nuclease_put_TT1808"/>
</dbReference>
<dbReference type="GO" id="GO:0004519">
    <property type="term" value="F:endonuclease activity"/>
    <property type="evidence" value="ECO:0007669"/>
    <property type="project" value="UniProtKB-KW"/>
</dbReference>
<dbReference type="EMBL" id="LNQR01000029">
    <property type="protein sequence ID" value="KWT91771.1"/>
    <property type="molecule type" value="Genomic_DNA"/>
</dbReference>
<dbReference type="RefSeq" id="WP_085051288.1">
    <property type="nucleotide sequence ID" value="NZ_LNQR01000029.1"/>
</dbReference>
<evidence type="ECO:0000313" key="3">
    <source>
        <dbReference type="Proteomes" id="UP000060487"/>
    </source>
</evidence>
<dbReference type="CDD" id="cd06260">
    <property type="entry name" value="DUF820-like"/>
    <property type="match status" value="1"/>
</dbReference>
<accession>A0ABR5SHS6</accession>
<sequence length="171" mass="19950">METVDLDLTEIINGEEVMGPSPFGRHQDVAANLYDILRQHVKKHSLGKLFFSPLDVIFEEGINRLQPDILFISKENKEIFQDWIRGVPDMVCEIISPGSYEKDTEVKKAIYERYRVPEYWVVIPELQTVEVLIIENDRYKKYCTAEIEGMVRSKVIEGLQVNIKDIFDQAW</sequence>
<gene>
    <name evidence="2" type="ORF">ASN18_0761</name>
</gene>
<dbReference type="Proteomes" id="UP000060487">
    <property type="component" value="Unassembled WGS sequence"/>
</dbReference>
<reference evidence="2 3" key="1">
    <citation type="submission" date="2015-11" db="EMBL/GenBank/DDBJ databases">
        <authorList>
            <person name="Lin W."/>
        </authorList>
    </citation>
    <scope>NUCLEOTIDE SEQUENCE [LARGE SCALE GENOMIC DNA]</scope>
    <source>
        <strain evidence="2 3">HCH-1</strain>
    </source>
</reference>
<feature type="domain" description="Putative restriction endonuclease" evidence="1">
    <location>
        <begin position="10"/>
        <end position="162"/>
    </location>
</feature>
<organism evidence="2 3">
    <name type="scientific">Candidatus Magnetominusculus xianensis</name>
    <dbReference type="NCBI Taxonomy" id="1748249"/>
    <lineage>
        <taxon>Bacteria</taxon>
        <taxon>Pseudomonadati</taxon>
        <taxon>Nitrospirota</taxon>
        <taxon>Nitrospiria</taxon>
        <taxon>Nitrospirales</taxon>
        <taxon>Nitrospiraceae</taxon>
        <taxon>Candidatus Magnetominusculus</taxon>
    </lineage>
</organism>
<evidence type="ECO:0000313" key="2">
    <source>
        <dbReference type="EMBL" id="KWT91771.1"/>
    </source>
</evidence>
<comment type="caution">
    <text evidence="2">The sequence shown here is derived from an EMBL/GenBank/DDBJ whole genome shotgun (WGS) entry which is preliminary data.</text>
</comment>
<keyword evidence="2" id="KW-0378">Hydrolase</keyword>
<dbReference type="InterPro" id="IPR008538">
    <property type="entry name" value="Uma2"/>
</dbReference>
<keyword evidence="3" id="KW-1185">Reference proteome</keyword>
<protein>
    <submittedName>
        <fullName evidence="2">Restriction endonuclease</fullName>
    </submittedName>
</protein>
<dbReference type="Pfam" id="PF05685">
    <property type="entry name" value="Uma2"/>
    <property type="match status" value="1"/>
</dbReference>
<dbReference type="InterPro" id="IPR011335">
    <property type="entry name" value="Restrct_endonuc-II-like"/>
</dbReference>
<dbReference type="SUPFAM" id="SSF52980">
    <property type="entry name" value="Restriction endonuclease-like"/>
    <property type="match status" value="1"/>
</dbReference>
<dbReference type="Gene3D" id="3.90.1570.10">
    <property type="entry name" value="tt1808, chain A"/>
    <property type="match status" value="1"/>
</dbReference>
<proteinExistence type="predicted"/>
<keyword evidence="2" id="KW-0540">Nuclease</keyword>
<keyword evidence="2" id="KW-0255">Endonuclease</keyword>
<dbReference type="PANTHER" id="PTHR34107:SF4">
    <property type="entry name" value="SLL1222 PROTEIN"/>
    <property type="match status" value="1"/>
</dbReference>
<name>A0ABR5SHS6_9BACT</name>
<dbReference type="PANTHER" id="PTHR34107">
    <property type="entry name" value="SLL0198 PROTEIN-RELATED"/>
    <property type="match status" value="1"/>
</dbReference>